<evidence type="ECO:0000256" key="2">
    <source>
        <dbReference type="ARBA" id="ARBA00004567"/>
    </source>
</evidence>
<dbReference type="GO" id="GO:0031965">
    <property type="term" value="C:nuclear membrane"/>
    <property type="evidence" value="ECO:0007669"/>
    <property type="project" value="UniProtKB-SubCell"/>
</dbReference>
<keyword evidence="14" id="KW-1185">Reference proteome</keyword>
<reference evidence="14" key="1">
    <citation type="submission" date="2014-03" db="EMBL/GenBank/DDBJ databases">
        <authorList>
            <person name="Aksoy S."/>
            <person name="Warren W."/>
            <person name="Wilson R.K."/>
        </authorList>
    </citation>
    <scope>NUCLEOTIDE SEQUENCE [LARGE SCALE GENOMIC DNA]</scope>
    <source>
        <strain evidence="14">IAEA</strain>
    </source>
</reference>
<comment type="subcellular location">
    <subcellularLocation>
        <location evidence="1">Nucleus membrane</location>
        <topology evidence="1">Multi-pass membrane protein</topology>
    </subcellularLocation>
    <subcellularLocation>
        <location evidence="2">Nucleus</location>
        <location evidence="2">Nuclear pore complex</location>
    </subcellularLocation>
</comment>
<evidence type="ECO:0000256" key="5">
    <source>
        <dbReference type="ARBA" id="ARBA00022692"/>
    </source>
</evidence>
<evidence type="ECO:0000256" key="8">
    <source>
        <dbReference type="ARBA" id="ARBA00022989"/>
    </source>
</evidence>
<evidence type="ECO:0000256" key="4">
    <source>
        <dbReference type="ARBA" id="ARBA00022448"/>
    </source>
</evidence>
<dbReference type="GO" id="GO:0070762">
    <property type="term" value="C:nuclear pore transmembrane ring"/>
    <property type="evidence" value="ECO:0007669"/>
    <property type="project" value="TreeGrafter"/>
</dbReference>
<dbReference type="Pfam" id="PF09531">
    <property type="entry name" value="Ndc1_Nup"/>
    <property type="match status" value="1"/>
</dbReference>
<keyword evidence="7" id="KW-0653">Protein transport</keyword>
<dbReference type="PANTHER" id="PTHR13269">
    <property type="entry name" value="NUCLEOPORIN NDC1"/>
    <property type="match status" value="1"/>
</dbReference>
<name>A0A1A9W6C3_9MUSC</name>
<evidence type="ECO:0000256" key="10">
    <source>
        <dbReference type="ARBA" id="ARBA00023132"/>
    </source>
</evidence>
<protein>
    <submittedName>
        <fullName evidence="13">Uncharacterized protein</fullName>
    </submittedName>
</protein>
<reference evidence="13" key="2">
    <citation type="submission" date="2020-05" db="UniProtKB">
        <authorList>
            <consortium name="EnsemblMetazoa"/>
        </authorList>
    </citation>
    <scope>IDENTIFICATION</scope>
    <source>
        <strain evidence="13">IAEA</strain>
    </source>
</reference>
<keyword evidence="10" id="KW-0906">Nuclear pore complex</keyword>
<dbReference type="STRING" id="37001.A0A1A9W6C3"/>
<dbReference type="InterPro" id="IPR019049">
    <property type="entry name" value="Nucleoporin_prot_Ndc1/Nup"/>
</dbReference>
<dbReference type="EnsemblMetazoa" id="GBRI007873-RA">
    <property type="protein sequence ID" value="GBRI007873-PA"/>
    <property type="gene ID" value="GBRI007873"/>
</dbReference>
<keyword evidence="9" id="KW-0811">Translocation</keyword>
<dbReference type="PANTHER" id="PTHR13269:SF6">
    <property type="entry name" value="NUCLEOPORIN NDC1"/>
    <property type="match status" value="1"/>
</dbReference>
<organism evidence="13 14">
    <name type="scientific">Glossina brevipalpis</name>
    <dbReference type="NCBI Taxonomy" id="37001"/>
    <lineage>
        <taxon>Eukaryota</taxon>
        <taxon>Metazoa</taxon>
        <taxon>Ecdysozoa</taxon>
        <taxon>Arthropoda</taxon>
        <taxon>Hexapoda</taxon>
        <taxon>Insecta</taxon>
        <taxon>Pterygota</taxon>
        <taxon>Neoptera</taxon>
        <taxon>Endopterygota</taxon>
        <taxon>Diptera</taxon>
        <taxon>Brachycera</taxon>
        <taxon>Muscomorpha</taxon>
        <taxon>Hippoboscoidea</taxon>
        <taxon>Glossinidae</taxon>
        <taxon>Glossina</taxon>
    </lineage>
</organism>
<dbReference type="GO" id="GO:0015031">
    <property type="term" value="P:protein transport"/>
    <property type="evidence" value="ECO:0007669"/>
    <property type="project" value="UniProtKB-KW"/>
</dbReference>
<proteinExistence type="inferred from homology"/>
<dbReference type="GO" id="GO:0006999">
    <property type="term" value="P:nuclear pore organization"/>
    <property type="evidence" value="ECO:0007669"/>
    <property type="project" value="TreeGrafter"/>
</dbReference>
<keyword evidence="4" id="KW-0813">Transport</keyword>
<dbReference type="GO" id="GO:0051028">
    <property type="term" value="P:mRNA transport"/>
    <property type="evidence" value="ECO:0007669"/>
    <property type="project" value="UniProtKB-KW"/>
</dbReference>
<accession>A0A1A9W6C3</accession>
<evidence type="ECO:0000256" key="7">
    <source>
        <dbReference type="ARBA" id="ARBA00022927"/>
    </source>
</evidence>
<evidence type="ECO:0000256" key="12">
    <source>
        <dbReference type="ARBA" id="ARBA00023242"/>
    </source>
</evidence>
<keyword evidence="11" id="KW-0472">Membrane</keyword>
<evidence type="ECO:0000256" key="9">
    <source>
        <dbReference type="ARBA" id="ARBA00023010"/>
    </source>
</evidence>
<keyword evidence="5" id="KW-0812">Transmembrane</keyword>
<dbReference type="VEuPathDB" id="VectorBase:GBRI007873"/>
<evidence type="ECO:0000313" key="13">
    <source>
        <dbReference type="EnsemblMetazoa" id="GBRI007873-PA"/>
    </source>
</evidence>
<keyword evidence="12" id="KW-0539">Nucleus</keyword>
<comment type="similarity">
    <text evidence="3">Belongs to the NDC1 family.</text>
</comment>
<keyword evidence="6" id="KW-0509">mRNA transport</keyword>
<evidence type="ECO:0000256" key="11">
    <source>
        <dbReference type="ARBA" id="ARBA00023136"/>
    </source>
</evidence>
<dbReference type="Proteomes" id="UP000091820">
    <property type="component" value="Unassembled WGS sequence"/>
</dbReference>
<evidence type="ECO:0000313" key="14">
    <source>
        <dbReference type="Proteomes" id="UP000091820"/>
    </source>
</evidence>
<dbReference type="GO" id="GO:0030674">
    <property type="term" value="F:protein-macromolecule adaptor activity"/>
    <property type="evidence" value="ECO:0007669"/>
    <property type="project" value="TreeGrafter"/>
</dbReference>
<sequence>MATITTEVNFSAIRQFQRFTSNALAKGDFQFNVFLLCLAGNDSSSYLRDIIRKISFSEIETEKNITLVEALAATQIPITQKLAALQVQTMGNSSLISKRFAIYNLFISGGHCKNWNQLSAQCLVLINEFIEDLSQPIRNISTLKSADLLCKTSPTTATEAAENILLRQYNAIYGIRIMVPVAAPGLHLTCPKPLPTAQRINAYFDNLYKQFQAALYAAFRRIPGLYYMFDEPEGARAAFLLSNSQIIVWISQGLGGICEFSFKQDQYDVMQTVLPQVINALLRLKQESDKLNNVLT</sequence>
<evidence type="ECO:0000256" key="1">
    <source>
        <dbReference type="ARBA" id="ARBA00004232"/>
    </source>
</evidence>
<keyword evidence="8" id="KW-1133">Transmembrane helix</keyword>
<evidence type="ECO:0000256" key="6">
    <source>
        <dbReference type="ARBA" id="ARBA00022816"/>
    </source>
</evidence>
<dbReference type="AlphaFoldDB" id="A0A1A9W6C3"/>
<evidence type="ECO:0000256" key="3">
    <source>
        <dbReference type="ARBA" id="ARBA00005760"/>
    </source>
</evidence>